<comment type="caution">
    <text evidence="8">The sequence shown here is derived from an EMBL/GenBank/DDBJ whole genome shotgun (WGS) entry which is preliminary data.</text>
</comment>
<keyword evidence="4" id="KW-0804">Transcription</keyword>
<keyword evidence="2" id="KW-0479">Metal-binding</keyword>
<evidence type="ECO:0000256" key="5">
    <source>
        <dbReference type="ARBA" id="ARBA00023242"/>
    </source>
</evidence>
<dbReference type="AlphaFoldDB" id="A0A409YIK9"/>
<dbReference type="InParanoid" id="A0A409YIK9"/>
<evidence type="ECO:0000256" key="6">
    <source>
        <dbReference type="SAM" id="MobiDB-lite"/>
    </source>
</evidence>
<dbReference type="InterPro" id="IPR001138">
    <property type="entry name" value="Zn2Cys6_DnaBD"/>
</dbReference>
<dbReference type="STRING" id="231916.A0A409YIK9"/>
<dbReference type="Gene3D" id="4.10.240.10">
    <property type="entry name" value="Zn(2)-C6 fungal-type DNA-binding domain"/>
    <property type="match status" value="1"/>
</dbReference>
<dbReference type="InterPro" id="IPR036864">
    <property type="entry name" value="Zn2-C6_fun-type_DNA-bd_sf"/>
</dbReference>
<name>A0A409YIK9_9AGAR</name>
<proteinExistence type="predicted"/>
<dbReference type="Proteomes" id="UP000284706">
    <property type="component" value="Unassembled WGS sequence"/>
</dbReference>
<dbReference type="EMBL" id="NHYE01000816">
    <property type="protein sequence ID" value="PPR02805.1"/>
    <property type="molecule type" value="Genomic_DNA"/>
</dbReference>
<dbReference type="CDD" id="cd12148">
    <property type="entry name" value="fungal_TF_MHR"/>
    <property type="match status" value="1"/>
</dbReference>
<dbReference type="GO" id="GO:0005634">
    <property type="term" value="C:nucleus"/>
    <property type="evidence" value="ECO:0007669"/>
    <property type="project" value="UniProtKB-SubCell"/>
</dbReference>
<organism evidence="8 9">
    <name type="scientific">Gymnopilus dilepis</name>
    <dbReference type="NCBI Taxonomy" id="231916"/>
    <lineage>
        <taxon>Eukaryota</taxon>
        <taxon>Fungi</taxon>
        <taxon>Dikarya</taxon>
        <taxon>Basidiomycota</taxon>
        <taxon>Agaricomycotina</taxon>
        <taxon>Agaricomycetes</taxon>
        <taxon>Agaricomycetidae</taxon>
        <taxon>Agaricales</taxon>
        <taxon>Agaricineae</taxon>
        <taxon>Hymenogastraceae</taxon>
        <taxon>Gymnopilus</taxon>
    </lineage>
</organism>
<dbReference type="OrthoDB" id="2309723at2759"/>
<evidence type="ECO:0000313" key="9">
    <source>
        <dbReference type="Proteomes" id="UP000284706"/>
    </source>
</evidence>
<dbReference type="PANTHER" id="PTHR47338">
    <property type="entry name" value="ZN(II)2CYS6 TRANSCRIPTION FACTOR (EUROFUNG)-RELATED"/>
    <property type="match status" value="1"/>
</dbReference>
<dbReference type="SUPFAM" id="SSF57701">
    <property type="entry name" value="Zn2/Cys6 DNA-binding domain"/>
    <property type="match status" value="1"/>
</dbReference>
<feature type="region of interest" description="Disordered" evidence="6">
    <location>
        <begin position="252"/>
        <end position="273"/>
    </location>
</feature>
<evidence type="ECO:0000313" key="8">
    <source>
        <dbReference type="EMBL" id="PPR02805.1"/>
    </source>
</evidence>
<dbReference type="Pfam" id="PF00172">
    <property type="entry name" value="Zn_clus"/>
    <property type="match status" value="1"/>
</dbReference>
<dbReference type="InterPro" id="IPR050815">
    <property type="entry name" value="TF_fung"/>
</dbReference>
<dbReference type="GO" id="GO:0006351">
    <property type="term" value="P:DNA-templated transcription"/>
    <property type="evidence" value="ECO:0007669"/>
    <property type="project" value="InterPro"/>
</dbReference>
<sequence>MQGTGSDERSTGQGYLPRGAACVSCRRRKMKCDGKRPVCSQCERAGRSEDCEYMSGQERSTVQILEENISRLEARIQELQNPETPAAAVRLHQPYTGGGQQPSAPSPSSTPPIQEPPRHVAENLMSTFFAHAVQVGFFLNISRFQASFFVNQPTGHPSRPAPALISSVYLWAIRLSHDPSVKAHEAAYLDRATQDAATALSGTHPEKIIHTIQAEVLLANFFFASGRFFEGKYHVTTAISLVFSAGLHRIRSNSPQQPQSSADNRLSAPRDSTEEGERILALWTVLNLDKEWAVALEERPNFEYSTHALATKIDTPWPLEMEDFEQGRLPAQARTSNTIQNFLNGVSTPDLGVSLRAIEAKTAVLWDRVSSFTRKYQPESSPQTLQALMQEFNGLSSIFESLTALLPTADPQALVRVQDVQKARRAGVVYSMLCAAVIRLNGPLASSGNDGAKRKRLAMARVILETVLAMRSRGPGYLNPIIGTVWIEASQVVFDEISSIRSRRASGSLPAGSGDDRAMLSLVQQATNAMADFSVNIPLTSKSAQYARIIDDPLITSSGFQISKIRETGQIL</sequence>
<keyword evidence="3" id="KW-0805">Transcription regulation</keyword>
<evidence type="ECO:0000256" key="4">
    <source>
        <dbReference type="ARBA" id="ARBA00023163"/>
    </source>
</evidence>
<dbReference type="PROSITE" id="PS50048">
    <property type="entry name" value="ZN2_CY6_FUNGAL_2"/>
    <property type="match status" value="1"/>
</dbReference>
<dbReference type="GO" id="GO:0000981">
    <property type="term" value="F:DNA-binding transcription factor activity, RNA polymerase II-specific"/>
    <property type="evidence" value="ECO:0007669"/>
    <property type="project" value="InterPro"/>
</dbReference>
<accession>A0A409YIK9</accession>
<protein>
    <recommendedName>
        <fullName evidence="7">Zn(2)-C6 fungal-type domain-containing protein</fullName>
    </recommendedName>
</protein>
<feature type="region of interest" description="Disordered" evidence="6">
    <location>
        <begin position="93"/>
        <end position="117"/>
    </location>
</feature>
<evidence type="ECO:0000256" key="2">
    <source>
        <dbReference type="ARBA" id="ARBA00022723"/>
    </source>
</evidence>
<dbReference type="CDD" id="cd00067">
    <property type="entry name" value="GAL4"/>
    <property type="match status" value="1"/>
</dbReference>
<reference evidence="8 9" key="1">
    <citation type="journal article" date="2018" name="Evol. Lett.">
        <title>Horizontal gene cluster transfer increased hallucinogenic mushroom diversity.</title>
        <authorList>
            <person name="Reynolds H.T."/>
            <person name="Vijayakumar V."/>
            <person name="Gluck-Thaler E."/>
            <person name="Korotkin H.B."/>
            <person name="Matheny P.B."/>
            <person name="Slot J.C."/>
        </authorList>
    </citation>
    <scope>NUCLEOTIDE SEQUENCE [LARGE SCALE GENOMIC DNA]</scope>
    <source>
        <strain evidence="8 9">SRW20</strain>
    </source>
</reference>
<feature type="domain" description="Zn(2)-C6 fungal-type" evidence="7">
    <location>
        <begin position="21"/>
        <end position="53"/>
    </location>
</feature>
<keyword evidence="5" id="KW-0539">Nucleus</keyword>
<dbReference type="GO" id="GO:0008270">
    <property type="term" value="F:zinc ion binding"/>
    <property type="evidence" value="ECO:0007669"/>
    <property type="project" value="InterPro"/>
</dbReference>
<dbReference type="PANTHER" id="PTHR47338:SF29">
    <property type="entry name" value="ZN(2)-C6 FUNGAL-TYPE DOMAIN-CONTAINING PROTEIN"/>
    <property type="match status" value="1"/>
</dbReference>
<dbReference type="PROSITE" id="PS00463">
    <property type="entry name" value="ZN2_CY6_FUNGAL_1"/>
    <property type="match status" value="1"/>
</dbReference>
<gene>
    <name evidence="8" type="ORF">CVT26_009591</name>
</gene>
<feature type="compositionally biased region" description="Pro residues" evidence="6">
    <location>
        <begin position="104"/>
        <end position="115"/>
    </location>
</feature>
<dbReference type="SMART" id="SM00066">
    <property type="entry name" value="GAL4"/>
    <property type="match status" value="1"/>
</dbReference>
<comment type="subcellular location">
    <subcellularLocation>
        <location evidence="1">Nucleus</location>
    </subcellularLocation>
</comment>
<evidence type="ECO:0000259" key="7">
    <source>
        <dbReference type="PROSITE" id="PS50048"/>
    </source>
</evidence>
<dbReference type="Pfam" id="PF04082">
    <property type="entry name" value="Fungal_trans"/>
    <property type="match status" value="1"/>
</dbReference>
<feature type="compositionally biased region" description="Polar residues" evidence="6">
    <location>
        <begin position="252"/>
        <end position="264"/>
    </location>
</feature>
<evidence type="ECO:0000256" key="3">
    <source>
        <dbReference type="ARBA" id="ARBA00023015"/>
    </source>
</evidence>
<dbReference type="GO" id="GO:0003677">
    <property type="term" value="F:DNA binding"/>
    <property type="evidence" value="ECO:0007669"/>
    <property type="project" value="InterPro"/>
</dbReference>
<dbReference type="InterPro" id="IPR007219">
    <property type="entry name" value="XnlR_reg_dom"/>
</dbReference>
<keyword evidence="9" id="KW-1185">Reference proteome</keyword>
<evidence type="ECO:0000256" key="1">
    <source>
        <dbReference type="ARBA" id="ARBA00004123"/>
    </source>
</evidence>